<dbReference type="Gene3D" id="3.90.650.10">
    <property type="entry name" value="PurM-like C-terminal domain"/>
    <property type="match status" value="1"/>
</dbReference>
<dbReference type="NCBIfam" id="TIGR02124">
    <property type="entry name" value="hypE"/>
    <property type="match status" value="1"/>
</dbReference>
<dbReference type="PIRSF" id="PIRSF005644">
    <property type="entry name" value="Hdrgns_mtr_HypE"/>
    <property type="match status" value="1"/>
</dbReference>
<dbReference type="PANTHER" id="PTHR30303">
    <property type="entry name" value="HYDROGENASE ISOENZYMES FORMATION PROTEIN HYPE"/>
    <property type="match status" value="1"/>
</dbReference>
<evidence type="ECO:0000256" key="1">
    <source>
        <dbReference type="ARBA" id="ARBA00006243"/>
    </source>
</evidence>
<organism evidence="4 5">
    <name type="scientific">Parazoarcus communis SWub3 = DSM 12120</name>
    <dbReference type="NCBI Taxonomy" id="1121029"/>
    <lineage>
        <taxon>Bacteria</taxon>
        <taxon>Pseudomonadati</taxon>
        <taxon>Pseudomonadota</taxon>
        <taxon>Betaproteobacteria</taxon>
        <taxon>Rhodocyclales</taxon>
        <taxon>Zoogloeaceae</taxon>
        <taxon>Parazoarcus</taxon>
    </lineage>
</organism>
<evidence type="ECO:0000313" key="5">
    <source>
        <dbReference type="Proteomes" id="UP000248259"/>
    </source>
</evidence>
<evidence type="ECO:0000259" key="3">
    <source>
        <dbReference type="Pfam" id="PF02769"/>
    </source>
</evidence>
<dbReference type="InterPro" id="IPR011854">
    <property type="entry name" value="HypE"/>
</dbReference>
<dbReference type="PANTHER" id="PTHR30303:SF0">
    <property type="entry name" value="CARBAMOYL DEHYDRATASE HYPE"/>
    <property type="match status" value="1"/>
</dbReference>
<dbReference type="Pfam" id="PF02769">
    <property type="entry name" value="AIRS_C"/>
    <property type="match status" value="1"/>
</dbReference>
<dbReference type="RefSeq" id="WP_110522984.1">
    <property type="nucleotide sequence ID" value="NZ_QKOE01000001.1"/>
</dbReference>
<dbReference type="OrthoDB" id="9801934at2"/>
<feature type="domain" description="PurM-like C-terminal" evidence="3">
    <location>
        <begin position="158"/>
        <end position="311"/>
    </location>
</feature>
<dbReference type="GO" id="GO:0051604">
    <property type="term" value="P:protein maturation"/>
    <property type="evidence" value="ECO:0007669"/>
    <property type="project" value="TreeGrafter"/>
</dbReference>
<dbReference type="SUPFAM" id="SSF56042">
    <property type="entry name" value="PurM C-terminal domain-like"/>
    <property type="match status" value="1"/>
</dbReference>
<name>A0A323V1I4_9RHOO</name>
<proteinExistence type="inferred from homology"/>
<comment type="similarity">
    <text evidence="1">Belongs to the HypE family.</text>
</comment>
<evidence type="ECO:0000313" key="4">
    <source>
        <dbReference type="EMBL" id="PZA18689.1"/>
    </source>
</evidence>
<accession>A0A323V1I4</accession>
<protein>
    <submittedName>
        <fullName evidence="4">Hydrogenase expression/formation protein HypE</fullName>
    </submittedName>
</protein>
<comment type="caution">
    <text evidence="4">The sequence shown here is derived from an EMBL/GenBank/DDBJ whole genome shotgun (WGS) entry which is preliminary data.</text>
</comment>
<dbReference type="Pfam" id="PF00586">
    <property type="entry name" value="AIRS"/>
    <property type="match status" value="1"/>
</dbReference>
<dbReference type="EMBL" id="QKOE01000001">
    <property type="protein sequence ID" value="PZA18689.1"/>
    <property type="molecule type" value="Genomic_DNA"/>
</dbReference>
<dbReference type="Proteomes" id="UP000248259">
    <property type="component" value="Unassembled WGS sequence"/>
</dbReference>
<gene>
    <name evidence="4" type="primary">hypE</name>
    <name evidence="4" type="ORF">DNK49_03180</name>
</gene>
<dbReference type="InterPro" id="IPR010918">
    <property type="entry name" value="PurM-like_C_dom"/>
</dbReference>
<reference evidence="4 5" key="1">
    <citation type="submission" date="2018-06" db="EMBL/GenBank/DDBJ databases">
        <title>Azoarcus communis strain SWub3 genome.</title>
        <authorList>
            <person name="Zorraquino Salvo V."/>
            <person name="Toubiana D."/>
            <person name="Blumwald E."/>
        </authorList>
    </citation>
    <scope>NUCLEOTIDE SEQUENCE [LARGE SCALE GENOMIC DNA]</scope>
    <source>
        <strain evidence="4 5">SWub3</strain>
    </source>
</reference>
<dbReference type="Gene3D" id="3.30.1330.10">
    <property type="entry name" value="PurM-like, N-terminal domain"/>
    <property type="match status" value="1"/>
</dbReference>
<dbReference type="AlphaFoldDB" id="A0A323V1I4"/>
<dbReference type="CDD" id="cd02197">
    <property type="entry name" value="HypE"/>
    <property type="match status" value="1"/>
</dbReference>
<dbReference type="InterPro" id="IPR036921">
    <property type="entry name" value="PurM-like_N_sf"/>
</dbReference>
<sequence length="333" mass="34360">MNHGAGGRATAQLVAELFGRAFDNPWLAQGDDGAVLPAPTADEQLVMACDGHVVSPLFFPGGDIGSLAVHGTVNDLAVMGARPLYLSASFILEEGYPLADLKRIVDSMAAASRAAGVPVVTGDTKVVEQGKGDGVFITTTGVGARPAGRIASGARAAAGDVVLVSGSMGDHGMAILAVRESLAFDSAIQSDSAALHGLVDALYQALPADAVHVLRDPTRGGLATTLNEIARQSGLGMRIDEASIPVHPQVEAACELLGLDPLYLANEGKLIVICAASHADAALAALRDHPLGRQAARIGEVIADDHHFVQLRTPLGGMRMLDWLSGEPLPRIC</sequence>
<evidence type="ECO:0000259" key="2">
    <source>
        <dbReference type="Pfam" id="PF00586"/>
    </source>
</evidence>
<feature type="domain" description="PurM-like N-terminal" evidence="2">
    <location>
        <begin position="30"/>
        <end position="143"/>
    </location>
</feature>
<dbReference type="SUPFAM" id="SSF55326">
    <property type="entry name" value="PurM N-terminal domain-like"/>
    <property type="match status" value="1"/>
</dbReference>
<dbReference type="InterPro" id="IPR036676">
    <property type="entry name" value="PurM-like_C_sf"/>
</dbReference>
<keyword evidence="5" id="KW-1185">Reference proteome</keyword>
<dbReference type="InterPro" id="IPR016188">
    <property type="entry name" value="PurM-like_N"/>
</dbReference>